<name>A0A9W8QLA9_AKAMU</name>
<proteinExistence type="predicted"/>
<dbReference type="EMBL" id="JAJHUN010000002">
    <property type="protein sequence ID" value="KAJ4161616.1"/>
    <property type="molecule type" value="Genomic_DNA"/>
</dbReference>
<dbReference type="AlphaFoldDB" id="A0A9W8QLA9"/>
<evidence type="ECO:0000313" key="2">
    <source>
        <dbReference type="Proteomes" id="UP001144673"/>
    </source>
</evidence>
<evidence type="ECO:0000313" key="1">
    <source>
        <dbReference type="EMBL" id="KAJ4161616.1"/>
    </source>
</evidence>
<organism evidence="1 2">
    <name type="scientific">Akanthomyces muscarius</name>
    <name type="common">Entomopathogenic fungus</name>
    <name type="synonym">Lecanicillium muscarium</name>
    <dbReference type="NCBI Taxonomy" id="2231603"/>
    <lineage>
        <taxon>Eukaryota</taxon>
        <taxon>Fungi</taxon>
        <taxon>Dikarya</taxon>
        <taxon>Ascomycota</taxon>
        <taxon>Pezizomycotina</taxon>
        <taxon>Sordariomycetes</taxon>
        <taxon>Hypocreomycetidae</taxon>
        <taxon>Hypocreales</taxon>
        <taxon>Cordycipitaceae</taxon>
        <taxon>Akanthomyces</taxon>
    </lineage>
</organism>
<keyword evidence="2" id="KW-1185">Reference proteome</keyword>
<protein>
    <submittedName>
        <fullName evidence="1">Uncharacterized protein</fullName>
    </submittedName>
</protein>
<sequence length="78" mass="9103">MLKNIRVYVRERTRSDLPPQCIWVLFIQVKVPKSSFPAIGKRARLTATSHYRAFVASRLRICSTYAAWRNHPQTTGWV</sequence>
<gene>
    <name evidence="1" type="ORF">LMH87_007646</name>
</gene>
<dbReference type="RefSeq" id="XP_056058000.1">
    <property type="nucleotide sequence ID" value="XM_056199563.1"/>
</dbReference>
<dbReference type="KEGG" id="amus:LMH87_007646"/>
<reference evidence="1" key="1">
    <citation type="journal article" date="2023" name="Access Microbiol">
        <title>De-novo genome assembly for Akanthomyces muscarius, a biocontrol agent of insect agricultural pests.</title>
        <authorList>
            <person name="Erdos Z."/>
            <person name="Studholme D.J."/>
            <person name="Raymond B."/>
            <person name="Sharma M."/>
        </authorList>
    </citation>
    <scope>NUCLEOTIDE SEQUENCE</scope>
    <source>
        <strain evidence="1">Ve6</strain>
    </source>
</reference>
<dbReference type="GeneID" id="80894805"/>
<comment type="caution">
    <text evidence="1">The sequence shown here is derived from an EMBL/GenBank/DDBJ whole genome shotgun (WGS) entry which is preliminary data.</text>
</comment>
<dbReference type="Proteomes" id="UP001144673">
    <property type="component" value="Unassembled WGS sequence"/>
</dbReference>
<accession>A0A9W8QLA9</accession>